<dbReference type="PANTHER" id="PTHR11051:SF8">
    <property type="entry name" value="PROTEIN-GLUCOSYLGALACTOSYLHYDROXYLYSINE GLUCOSIDASE"/>
    <property type="match status" value="1"/>
</dbReference>
<keyword evidence="3" id="KW-0808">Transferase</keyword>
<dbReference type="GO" id="GO:0030246">
    <property type="term" value="F:carbohydrate binding"/>
    <property type="evidence" value="ECO:0007669"/>
    <property type="project" value="InterPro"/>
</dbReference>
<evidence type="ECO:0000256" key="4">
    <source>
        <dbReference type="ARBA" id="ARBA00023295"/>
    </source>
</evidence>
<dbReference type="EMBL" id="JACCBV010000001">
    <property type="protein sequence ID" value="NYE19708.1"/>
    <property type="molecule type" value="Genomic_DNA"/>
</dbReference>
<dbReference type="InterPro" id="IPR008928">
    <property type="entry name" value="6-hairpin_glycosidase_sf"/>
</dbReference>
<keyword evidence="10" id="KW-0378">Hydrolase</keyword>
<evidence type="ECO:0000259" key="8">
    <source>
        <dbReference type="Pfam" id="PF03633"/>
    </source>
</evidence>
<feature type="domain" description="Glycoside hydrolase family 65 central catalytic" evidence="7">
    <location>
        <begin position="351"/>
        <end position="745"/>
    </location>
</feature>
<evidence type="ECO:0000256" key="3">
    <source>
        <dbReference type="ARBA" id="ARBA00022679"/>
    </source>
</evidence>
<keyword evidence="2" id="KW-0328">Glycosyltransferase</keyword>
<dbReference type="GO" id="GO:0004553">
    <property type="term" value="F:hydrolase activity, hydrolyzing O-glycosyl compounds"/>
    <property type="evidence" value="ECO:0007669"/>
    <property type="project" value="TreeGrafter"/>
</dbReference>
<comment type="caution">
    <text evidence="10">The sequence shown here is derived from an EMBL/GenBank/DDBJ whole genome shotgun (WGS) entry which is preliminary data.</text>
</comment>
<dbReference type="Pfam" id="PF03633">
    <property type="entry name" value="Glyco_hydro_65C"/>
    <property type="match status" value="1"/>
</dbReference>
<feature type="binding site" evidence="6">
    <location>
        <begin position="647"/>
        <end position="648"/>
    </location>
    <ligand>
        <name>substrate</name>
    </ligand>
</feature>
<dbReference type="GO" id="GO:0016757">
    <property type="term" value="F:glycosyltransferase activity"/>
    <property type="evidence" value="ECO:0007669"/>
    <property type="project" value="UniProtKB-KW"/>
</dbReference>
<dbReference type="FunFam" id="1.50.10.10:FF:000053">
    <property type="entry name" value="Putative glycosyl hydrolase"/>
    <property type="match status" value="1"/>
</dbReference>
<feature type="domain" description="Glycoside hydrolase family 65 C-terminal" evidence="8">
    <location>
        <begin position="756"/>
        <end position="819"/>
    </location>
</feature>
<dbReference type="SUPFAM" id="SSF48208">
    <property type="entry name" value="Six-hairpin glycosidases"/>
    <property type="match status" value="1"/>
</dbReference>
<feature type="active site" description="Proton donor" evidence="5">
    <location>
        <position position="526"/>
    </location>
</feature>
<accession>A0A7Y9GNE7</accession>
<dbReference type="InterPro" id="IPR005196">
    <property type="entry name" value="Glyco_hydro_65_N"/>
</dbReference>
<dbReference type="InterPro" id="IPR011013">
    <property type="entry name" value="Gal_mutarotase_sf_dom"/>
</dbReference>
<evidence type="ECO:0000259" key="7">
    <source>
        <dbReference type="Pfam" id="PF03632"/>
    </source>
</evidence>
<feature type="domain" description="Glycoside hydrolase family 65 N-terminal" evidence="9">
    <location>
        <begin position="47"/>
        <end position="289"/>
    </location>
</feature>
<dbReference type="Gene3D" id="2.60.420.10">
    <property type="entry name" value="Maltose phosphorylase, domain 3"/>
    <property type="match status" value="1"/>
</dbReference>
<evidence type="ECO:0000256" key="6">
    <source>
        <dbReference type="PIRSR" id="PIRSR036289-51"/>
    </source>
</evidence>
<dbReference type="Proteomes" id="UP000576969">
    <property type="component" value="Unassembled WGS sequence"/>
</dbReference>
<dbReference type="PANTHER" id="PTHR11051">
    <property type="entry name" value="GLYCOSYL HYDROLASE-RELATED"/>
    <property type="match status" value="1"/>
</dbReference>
<dbReference type="InterPro" id="IPR005195">
    <property type="entry name" value="Glyco_hydro_65_M"/>
</dbReference>
<keyword evidence="4" id="KW-0326">Glycosidase</keyword>
<feature type="binding site" evidence="6">
    <location>
        <begin position="387"/>
        <end position="388"/>
    </location>
    <ligand>
        <name>substrate</name>
    </ligand>
</feature>
<dbReference type="Gene3D" id="2.70.98.40">
    <property type="entry name" value="Glycoside hydrolase, family 65, N-terminal domain"/>
    <property type="match status" value="1"/>
</dbReference>
<dbReference type="AlphaFoldDB" id="A0A7Y9GNE7"/>
<evidence type="ECO:0000259" key="9">
    <source>
        <dbReference type="Pfam" id="PF03636"/>
    </source>
</evidence>
<reference evidence="10 11" key="1">
    <citation type="submission" date="2020-07" db="EMBL/GenBank/DDBJ databases">
        <title>Sequencing the genomes of 1000 actinobacteria strains.</title>
        <authorList>
            <person name="Klenk H.-P."/>
        </authorList>
    </citation>
    <scope>NUCLEOTIDE SEQUENCE [LARGE SCALE GENOMIC DNA]</scope>
    <source>
        <strain evidence="10 11">DSM 24662</strain>
    </source>
</reference>
<dbReference type="Pfam" id="PF03632">
    <property type="entry name" value="Glyco_hydro_65m"/>
    <property type="match status" value="1"/>
</dbReference>
<dbReference type="Gene3D" id="1.50.10.10">
    <property type="match status" value="1"/>
</dbReference>
<name>A0A7Y9GNE7_9MICO</name>
<evidence type="ECO:0000313" key="11">
    <source>
        <dbReference type="Proteomes" id="UP000576969"/>
    </source>
</evidence>
<dbReference type="InterPro" id="IPR037018">
    <property type="entry name" value="GH65_N"/>
</dbReference>
<dbReference type="RefSeq" id="WP_179489212.1">
    <property type="nucleotide sequence ID" value="NZ_JACCBV010000001.1"/>
</dbReference>
<proteinExistence type="inferred from homology"/>
<evidence type="ECO:0000313" key="10">
    <source>
        <dbReference type="EMBL" id="NYE19708.1"/>
    </source>
</evidence>
<dbReference type="InterPro" id="IPR017045">
    <property type="entry name" value="Malt_Pase/Glycosyl_Hdrlase"/>
</dbReference>
<keyword evidence="11" id="KW-1185">Reference proteome</keyword>
<dbReference type="Pfam" id="PF03636">
    <property type="entry name" value="Glyco_hydro_65N"/>
    <property type="match status" value="1"/>
</dbReference>
<dbReference type="GO" id="GO:0005975">
    <property type="term" value="P:carbohydrate metabolic process"/>
    <property type="evidence" value="ECO:0007669"/>
    <property type="project" value="InterPro"/>
</dbReference>
<sequence>MGSAPRFNGSRARADTLAHIPGTAEWPACELCDRPSSEWELDVCDPDPKQEGTLEALLTLGNGYFATRGAAVEHSADGVHYPGTYIAGIYNRLRSGVGDDEREDESIVNLPNWLAVHLRSRDGELIARAVHDHRVLDMRRGILRREVHGEDRSGRRSVIREIRLISMRRPHAGFLRIVVTPVDWSGELCVESSTDGEVRNDNVASFRGLAADHLDVVEARSDPNGTSLLVAETTQSCVRVAVATRTRIDGAPPAQTLDADGVARLRWDLRVTQAAPVAVHKTVSLFTSRDRAITEPSAAARRELEHAPDLRDAIGEHETEWRHIWSRLRLEVSPAGESAAESVGIQRAIDTHIFHTAQTLSRHTSEGDVGIPARGLHGEAYRGHVFWDELFVFPFLNLRMPELTRALLLYRYRRLTEARRIAESIGDDGALFPWQSGSDGREETPVSFYNPLADDWIPDHSLLQFHVGLAVAYNTWHYFQVTGDMNFLASFGAELLVEIARFWSSRAEHDPRTGRHHLRGMMGPDEFHDGFPDRAGSGIDDNAYVAVMAAWLFSTVIRAHDTLGGDSNSDLWQRLGLEDEELIRWRMLSRTLYVPFLANGLLAQFEGYGDLEEFDFEGYRARYGDIGRLDLILAAEGDSPNRYKVSKQADVLMLFYLFSAEELSAIFERLGYDFDPQTIPDTIAYYLARTTHGSTLSRVVHAWVLARGDRRAAWELLREALGTDLRDIQGGTTREGIHLGAMAATADILQRCFTGLEVREDTIFLHPQLPEALKRLTCELRYRGHWLTLTVTHETVTLTSRAHAAPTIAVVIEGEALRLEGGATVRRRLPGR</sequence>
<dbReference type="InterPro" id="IPR005194">
    <property type="entry name" value="Glyco_hydro_65_C"/>
</dbReference>
<protein>
    <submittedName>
        <fullName evidence="10">Trehalose/maltose hydrolase-like predicted phosphorylase</fullName>
    </submittedName>
</protein>
<evidence type="ECO:0000256" key="2">
    <source>
        <dbReference type="ARBA" id="ARBA00022676"/>
    </source>
</evidence>
<evidence type="ECO:0000256" key="5">
    <source>
        <dbReference type="PIRSR" id="PIRSR036289-50"/>
    </source>
</evidence>
<organism evidence="10 11">
    <name type="scientific">Microbacterium immunditiarum</name>
    <dbReference type="NCBI Taxonomy" id="337480"/>
    <lineage>
        <taxon>Bacteria</taxon>
        <taxon>Bacillati</taxon>
        <taxon>Actinomycetota</taxon>
        <taxon>Actinomycetes</taxon>
        <taxon>Micrococcales</taxon>
        <taxon>Microbacteriaceae</taxon>
        <taxon>Microbacterium</taxon>
    </lineage>
</organism>
<comment type="similarity">
    <text evidence="1">Belongs to the glycosyl hydrolase 65 family.</text>
</comment>
<dbReference type="PIRSF" id="PIRSF036289">
    <property type="entry name" value="Glycosyl_hydrolase_malt_phosph"/>
    <property type="match status" value="1"/>
</dbReference>
<evidence type="ECO:0000256" key="1">
    <source>
        <dbReference type="ARBA" id="ARBA00006768"/>
    </source>
</evidence>
<dbReference type="SUPFAM" id="SSF74650">
    <property type="entry name" value="Galactose mutarotase-like"/>
    <property type="match status" value="1"/>
</dbReference>
<gene>
    <name evidence="10" type="ORF">BJ991_001736</name>
</gene>
<dbReference type="InterPro" id="IPR012341">
    <property type="entry name" value="6hp_glycosidase-like_sf"/>
</dbReference>